<feature type="compositionally biased region" description="Low complexity" evidence="3">
    <location>
        <begin position="1"/>
        <end position="15"/>
    </location>
</feature>
<reference evidence="5" key="1">
    <citation type="journal article" date="2023" name="Commun. Biol.">
        <title>Genome analysis of Parmales, the sister group of diatoms, reveals the evolutionary specialization of diatoms from phago-mixotrophs to photoautotrophs.</title>
        <authorList>
            <person name="Ban H."/>
            <person name="Sato S."/>
            <person name="Yoshikawa S."/>
            <person name="Yamada K."/>
            <person name="Nakamura Y."/>
            <person name="Ichinomiya M."/>
            <person name="Sato N."/>
            <person name="Blanc-Mathieu R."/>
            <person name="Endo H."/>
            <person name="Kuwata A."/>
            <person name="Ogata H."/>
        </authorList>
    </citation>
    <scope>NUCLEOTIDE SEQUENCE [LARGE SCALE GENOMIC DNA]</scope>
    <source>
        <strain evidence="5">NIES 3700</strain>
    </source>
</reference>
<evidence type="ECO:0000313" key="4">
    <source>
        <dbReference type="EMBL" id="GMI16671.1"/>
    </source>
</evidence>
<dbReference type="PANTHER" id="PTHR23052:SF1">
    <property type="entry name" value="AXONEMAL DYNEIN LIGHT CHAIN DOMAIN-CONTAINING PROTEIN 1"/>
    <property type="match status" value="1"/>
</dbReference>
<feature type="compositionally biased region" description="Polar residues" evidence="3">
    <location>
        <begin position="32"/>
        <end position="42"/>
    </location>
</feature>
<accession>A0A9W7KZD7</accession>
<organism evidence="4 5">
    <name type="scientific">Triparma laevis f. longispina</name>
    <dbReference type="NCBI Taxonomy" id="1714387"/>
    <lineage>
        <taxon>Eukaryota</taxon>
        <taxon>Sar</taxon>
        <taxon>Stramenopiles</taxon>
        <taxon>Ochrophyta</taxon>
        <taxon>Bolidophyceae</taxon>
        <taxon>Parmales</taxon>
        <taxon>Triparmaceae</taxon>
        <taxon>Triparma</taxon>
    </lineage>
</organism>
<feature type="region of interest" description="Disordered" evidence="3">
    <location>
        <begin position="1"/>
        <end position="116"/>
    </location>
</feature>
<feature type="compositionally biased region" description="Gly residues" evidence="3">
    <location>
        <begin position="68"/>
        <end position="89"/>
    </location>
</feature>
<keyword evidence="1 2" id="KW-0175">Coiled coil</keyword>
<sequence>MSSGKGSQGSQSQSQWTTPVSPNVPQHLLASGQPQVNETSPKLSMRPSPRASRLGSGGKRKTTVPGPGSVGDGRGAGRSPGLNKSGGGSPRKDVSFLKDSAASKSKSLTSRIPPSLVPDHMAVTEKSMFPPASESGRKFWFDEKEQMWVSVIFPSMKPTGRHDVELLDQWLNRALAEKALGEGMSSEEQSVMVKEQLNVLMIGFREVVRQVSVQCTDRGMLLDKIWKAMSGLLDFVVKEMQDTIIACEGRMADLNLRASRHEADILQMKERHANEVKVLTQSIGHKWGKRVEVLKQALLGKEKNLQLYSKSVNLLEKWFPSFENYADTVLKNLLPTSNATAIETMVMLPEEAVLKDVRRIVDATLVNVELYEGEESEESDDDGEHEFGLSGHITRAKEDTILSLPEDLGGVKASRATKSQNQTIFRNLMSASKDYQSEIEELKAELLQLKREKGMLKSQTDQEISQLKRHNTLLHHFLMASAQTDPLEPDVSPARGFRGGRRMSGLGLAGAEGTDISRLTTHADTKVINPARTQRECIRLVKQFAEFEINRKELLLKSDSNELPNSNSWWLLKQNFSQFVRQQIMMKHPDDFHLVEKNFGLLERSCNHWSSHHSDDNVRRQMQMFSKLLRSHKTPYTPNQESLWLELSNQLHQFFSFAFDDEDVKLPLSLVPTAKALKALKKALMRSGANDFNSVWRQLPKEYLNLATEKVYKASAEKFGGLHIEIFSFFEIALDHMNGYEQQLKQGIVYLCDVASGADEKDSIDYSEFNIIIDVVEPKLPESMRVTLFHKFCENALKKEGEKWESEALAMTLMEYNLPLERLNDVYVVVMKQMKTVLEQKHNAVTNQARGVVDDLIISIVEEDDTGVVKELEKRIFQVKKMKNEAMKDGGAAKGKVEAAFLACIFLETETKTVVEKLNEVGGSGFQSDGLVKAISMNREIILKTKFNLWRNLVQDEVARRALYSNK</sequence>
<dbReference type="EMBL" id="BRXW01000259">
    <property type="protein sequence ID" value="GMI16671.1"/>
    <property type="molecule type" value="Genomic_DNA"/>
</dbReference>
<dbReference type="OrthoDB" id="193853at2759"/>
<dbReference type="AlphaFoldDB" id="A0A9W7KZD7"/>
<dbReference type="InterPro" id="IPR052845">
    <property type="entry name" value="Axonemal_dynein_LC_domain"/>
</dbReference>
<evidence type="ECO:0000256" key="2">
    <source>
        <dbReference type="SAM" id="Coils"/>
    </source>
</evidence>
<dbReference type="Pfam" id="PF10211">
    <property type="entry name" value="Ax_dynein_light"/>
    <property type="match status" value="1"/>
</dbReference>
<dbReference type="Proteomes" id="UP001165122">
    <property type="component" value="Unassembled WGS sequence"/>
</dbReference>
<gene>
    <name evidence="4" type="ORF">TrLO_g10838</name>
</gene>
<keyword evidence="5" id="KW-1185">Reference proteome</keyword>
<evidence type="ECO:0000256" key="1">
    <source>
        <dbReference type="ARBA" id="ARBA00023054"/>
    </source>
</evidence>
<evidence type="ECO:0000313" key="5">
    <source>
        <dbReference type="Proteomes" id="UP001165122"/>
    </source>
</evidence>
<dbReference type="InterPro" id="IPR019347">
    <property type="entry name" value="Axonemal_dynein_light_chain"/>
</dbReference>
<dbReference type="PANTHER" id="PTHR23052">
    <property type="entry name" value="AXONEMAL DYNEIN LIGHT CHAIN DOMAIN-CONTAINING PROTEIN 1"/>
    <property type="match status" value="1"/>
</dbReference>
<protein>
    <submittedName>
        <fullName evidence="4">Uncharacterized protein</fullName>
    </submittedName>
</protein>
<evidence type="ECO:0000256" key="3">
    <source>
        <dbReference type="SAM" id="MobiDB-lite"/>
    </source>
</evidence>
<feature type="coiled-coil region" evidence="2">
    <location>
        <begin position="425"/>
        <end position="459"/>
    </location>
</feature>
<name>A0A9W7KZD7_9STRA</name>
<comment type="caution">
    <text evidence="4">The sequence shown here is derived from an EMBL/GenBank/DDBJ whole genome shotgun (WGS) entry which is preliminary data.</text>
</comment>
<dbReference type="GO" id="GO:0005737">
    <property type="term" value="C:cytoplasm"/>
    <property type="evidence" value="ECO:0007669"/>
    <property type="project" value="UniProtKB-ARBA"/>
</dbReference>
<proteinExistence type="predicted"/>